<feature type="region of interest" description="Disordered" evidence="1">
    <location>
        <begin position="168"/>
        <end position="197"/>
    </location>
</feature>
<evidence type="ECO:0000313" key="2">
    <source>
        <dbReference type="EMBL" id="OJT11019.1"/>
    </source>
</evidence>
<comment type="caution">
    <text evidence="2">The sequence shown here is derived from an EMBL/GenBank/DDBJ whole genome shotgun (WGS) entry which is preliminary data.</text>
</comment>
<dbReference type="STRING" id="154538.A0A1M2VTT1"/>
<reference evidence="2 3" key="1">
    <citation type="submission" date="2016-10" db="EMBL/GenBank/DDBJ databases">
        <title>Genome sequence of the basidiomycete white-rot fungus Trametes pubescens.</title>
        <authorList>
            <person name="Makela M.R."/>
            <person name="Granchi Z."/>
            <person name="Peng M."/>
            <person name="De Vries R.P."/>
            <person name="Grigoriev I."/>
            <person name="Riley R."/>
            <person name="Hilden K."/>
        </authorList>
    </citation>
    <scope>NUCLEOTIDE SEQUENCE [LARGE SCALE GENOMIC DNA]</scope>
    <source>
        <strain evidence="2 3">FBCC735</strain>
    </source>
</reference>
<evidence type="ECO:0000313" key="3">
    <source>
        <dbReference type="Proteomes" id="UP000184267"/>
    </source>
</evidence>
<dbReference type="Proteomes" id="UP000184267">
    <property type="component" value="Unassembled WGS sequence"/>
</dbReference>
<dbReference type="OrthoDB" id="2753716at2759"/>
<dbReference type="AlphaFoldDB" id="A0A1M2VTT1"/>
<accession>A0A1M2VTT1</accession>
<proteinExistence type="predicted"/>
<name>A0A1M2VTT1_TRAPU</name>
<gene>
    <name evidence="2" type="ORF">TRAPUB_12473</name>
</gene>
<dbReference type="OMA" id="YWVESET"/>
<sequence length="357" mass="39421">MSIKKFFPLPGRFGVMQIDPVAMVEHLEDEEALAAAKAMQPKSYIGYLCDTIELPWPKRPWYGYYVLPIATTLRPEDPERAISAEMCIPIAPNTSHPTNRPSLATEPPFPFSNCYYWVESETSVRIRSGVEFNDARAISLPPGARVDLQDMLDEDSDRADDIVEEREAAEAARHLSAMREGSEGERGSPVGSTCSSAPDRQSTCECSNCGASLHAPSSMRAPSVNSLVAMAPFDPFGFKEAEDAVYFPLVDFCFDLTDHLTEEDISSPVDFWKERDAIVGIIKAAQERAFRRSLPPLDSHPSLEDVSPAIDEAVLHDAVLRALSKVDVGFDKEALQIAPLQDDLREASQADLHIISH</sequence>
<dbReference type="EMBL" id="MNAD01000696">
    <property type="protein sequence ID" value="OJT11019.1"/>
    <property type="molecule type" value="Genomic_DNA"/>
</dbReference>
<evidence type="ECO:0000256" key="1">
    <source>
        <dbReference type="SAM" id="MobiDB-lite"/>
    </source>
</evidence>
<organism evidence="2 3">
    <name type="scientific">Trametes pubescens</name>
    <name type="common">White-rot fungus</name>
    <dbReference type="NCBI Taxonomy" id="154538"/>
    <lineage>
        <taxon>Eukaryota</taxon>
        <taxon>Fungi</taxon>
        <taxon>Dikarya</taxon>
        <taxon>Basidiomycota</taxon>
        <taxon>Agaricomycotina</taxon>
        <taxon>Agaricomycetes</taxon>
        <taxon>Polyporales</taxon>
        <taxon>Polyporaceae</taxon>
        <taxon>Trametes</taxon>
    </lineage>
</organism>
<keyword evidence="3" id="KW-1185">Reference proteome</keyword>
<protein>
    <submittedName>
        <fullName evidence="2">Uncharacterized protein</fullName>
    </submittedName>
</protein>